<dbReference type="SUPFAM" id="SSF47473">
    <property type="entry name" value="EF-hand"/>
    <property type="match status" value="1"/>
</dbReference>
<keyword evidence="4" id="KW-1185">Reference proteome</keyword>
<accession>D8LJJ2</accession>
<dbReference type="PROSITE" id="PS00018">
    <property type="entry name" value="EF_HAND_1"/>
    <property type="match status" value="1"/>
</dbReference>
<dbReference type="OrthoDB" id="10413120at2759"/>
<name>D8LJJ2_ECTSI</name>
<protein>
    <submittedName>
        <fullName evidence="3">Uncharacterized protein</fullName>
    </submittedName>
</protein>
<feature type="compositionally biased region" description="Polar residues" evidence="2">
    <location>
        <begin position="506"/>
        <end position="527"/>
    </location>
</feature>
<dbReference type="InParanoid" id="D8LJJ2"/>
<dbReference type="Gene3D" id="1.10.238.10">
    <property type="entry name" value="EF-hand"/>
    <property type="match status" value="1"/>
</dbReference>
<dbReference type="AlphaFoldDB" id="D8LJJ2"/>
<dbReference type="EMBL" id="FN648442">
    <property type="protein sequence ID" value="CBN77019.1"/>
    <property type="molecule type" value="Genomic_DNA"/>
</dbReference>
<proteinExistence type="predicted"/>
<dbReference type="InterPro" id="IPR011992">
    <property type="entry name" value="EF-hand-dom_pair"/>
</dbReference>
<feature type="compositionally biased region" description="Basic and acidic residues" evidence="2">
    <location>
        <begin position="474"/>
        <end position="483"/>
    </location>
</feature>
<evidence type="ECO:0000313" key="3">
    <source>
        <dbReference type="EMBL" id="CBN77019.1"/>
    </source>
</evidence>
<dbReference type="InterPro" id="IPR018247">
    <property type="entry name" value="EF_Hand_1_Ca_BS"/>
</dbReference>
<evidence type="ECO:0000313" key="4">
    <source>
        <dbReference type="Proteomes" id="UP000002630"/>
    </source>
</evidence>
<feature type="compositionally biased region" description="Basic and acidic residues" evidence="2">
    <location>
        <begin position="545"/>
        <end position="554"/>
    </location>
</feature>
<feature type="compositionally biased region" description="Low complexity" evidence="2">
    <location>
        <begin position="599"/>
        <end position="633"/>
    </location>
</feature>
<evidence type="ECO:0000256" key="1">
    <source>
        <dbReference type="ARBA" id="ARBA00022837"/>
    </source>
</evidence>
<sequence>MKRVATNWDPQKQTPLLGFDCVSLGPTEFKELFRRNFGVLLHPRDLGVLVSMYDKQGEGRADSAEFLKDFWQIGRDERELQARKRMQMVRKLNIKQNERLRERADRRSKVKEVAVEKHTEDHVRSAIAKTTRVAERYVVSRDQGFRQLERGGMMGPTTFREQLRTIFGLRLTRAEVGGLISAFDLHRDGMVDAKEFAFRFHTLARDSHAAKVAEGQARNETARRRNREQEEALLTKLREQSKCKVNWSFSEDELKRGLKMIAVAASTYDKARLGADINRIAQMKMDPTAFRAQLLMNFRVRLGPGELGAVFTAFDKDNSKLIDGTELMHEFFRMGREERAKNLAEAERQRHRADLKEKNFRQRLEDRFIEQTAAKVVWPRLMYDPFDDDYNMDDHDPATSVGSTTLSKSVGDNKSRGRSNNDNNNEPGDVSREPSARRRRRPKISASTAEFLAQIRKEEMTIRAMTCRGRRRKNGDSNHRNGGGDDSCDLFSYPGGPRTATAAGLPSTSPARPMTSSLKGSINNGDPNRNVHTRAETAAARAPGRRREVNPEQRDSEEEPVGASSAATDDAEELALPPSRLNPRALGHSASFSTDDGRVSTATSVSTARGSTARSSRGGGSRSSSFTASGRGFEPNFGQTIFEHGGVVGGDEVW</sequence>
<reference evidence="3 4" key="1">
    <citation type="journal article" date="2010" name="Nature">
        <title>The Ectocarpus genome and the independent evolution of multicellularity in brown algae.</title>
        <authorList>
            <person name="Cock J.M."/>
            <person name="Sterck L."/>
            <person name="Rouze P."/>
            <person name="Scornet D."/>
            <person name="Allen A.E."/>
            <person name="Amoutzias G."/>
            <person name="Anthouard V."/>
            <person name="Artiguenave F."/>
            <person name="Aury J.M."/>
            <person name="Badger J.H."/>
            <person name="Beszteri B."/>
            <person name="Billiau K."/>
            <person name="Bonnet E."/>
            <person name="Bothwell J.H."/>
            <person name="Bowler C."/>
            <person name="Boyen C."/>
            <person name="Brownlee C."/>
            <person name="Carrano C.J."/>
            <person name="Charrier B."/>
            <person name="Cho G.Y."/>
            <person name="Coelho S.M."/>
            <person name="Collen J."/>
            <person name="Corre E."/>
            <person name="Da Silva C."/>
            <person name="Delage L."/>
            <person name="Delaroque N."/>
            <person name="Dittami S.M."/>
            <person name="Doulbeau S."/>
            <person name="Elias M."/>
            <person name="Farnham G."/>
            <person name="Gachon C.M."/>
            <person name="Gschloessl B."/>
            <person name="Heesch S."/>
            <person name="Jabbari K."/>
            <person name="Jubin C."/>
            <person name="Kawai H."/>
            <person name="Kimura K."/>
            <person name="Kloareg B."/>
            <person name="Kupper F.C."/>
            <person name="Lang D."/>
            <person name="Le Bail A."/>
            <person name="Leblanc C."/>
            <person name="Lerouge P."/>
            <person name="Lohr M."/>
            <person name="Lopez P.J."/>
            <person name="Martens C."/>
            <person name="Maumus F."/>
            <person name="Michel G."/>
            <person name="Miranda-Saavedra D."/>
            <person name="Morales J."/>
            <person name="Moreau H."/>
            <person name="Motomura T."/>
            <person name="Nagasato C."/>
            <person name="Napoli C.A."/>
            <person name="Nelson D.R."/>
            <person name="Nyvall-Collen P."/>
            <person name="Peters A.F."/>
            <person name="Pommier C."/>
            <person name="Potin P."/>
            <person name="Poulain J."/>
            <person name="Quesneville H."/>
            <person name="Read B."/>
            <person name="Rensing S.A."/>
            <person name="Ritter A."/>
            <person name="Rousvoal S."/>
            <person name="Samanta M."/>
            <person name="Samson G."/>
            <person name="Schroeder D.C."/>
            <person name="Segurens B."/>
            <person name="Strittmatter M."/>
            <person name="Tonon T."/>
            <person name="Tregear J.W."/>
            <person name="Valentin K."/>
            <person name="von Dassow P."/>
            <person name="Yamagishi T."/>
            <person name="Van de Peer Y."/>
            <person name="Wincker P."/>
        </authorList>
    </citation>
    <scope>NUCLEOTIDE SEQUENCE [LARGE SCALE GENOMIC DNA]</scope>
    <source>
        <strain evidence="4">Ec32 / CCAP1310/4</strain>
    </source>
</reference>
<dbReference type="eggNOG" id="ENOG502T2J6">
    <property type="taxonomic scope" value="Eukaryota"/>
</dbReference>
<evidence type="ECO:0000256" key="2">
    <source>
        <dbReference type="SAM" id="MobiDB-lite"/>
    </source>
</evidence>
<gene>
    <name evidence="3" type="ORF">Esi_0026_0042</name>
</gene>
<keyword evidence="1" id="KW-0106">Calcium</keyword>
<dbReference type="Proteomes" id="UP000002630">
    <property type="component" value="Linkage Group LG12"/>
</dbReference>
<organism evidence="3 4">
    <name type="scientific">Ectocarpus siliculosus</name>
    <name type="common">Brown alga</name>
    <name type="synonym">Conferva siliculosa</name>
    <dbReference type="NCBI Taxonomy" id="2880"/>
    <lineage>
        <taxon>Eukaryota</taxon>
        <taxon>Sar</taxon>
        <taxon>Stramenopiles</taxon>
        <taxon>Ochrophyta</taxon>
        <taxon>PX clade</taxon>
        <taxon>Phaeophyceae</taxon>
        <taxon>Ectocarpales</taxon>
        <taxon>Ectocarpaceae</taxon>
        <taxon>Ectocarpus</taxon>
    </lineage>
</organism>
<dbReference type="EMBL" id="FN649737">
    <property type="protein sequence ID" value="CBN77019.1"/>
    <property type="molecule type" value="Genomic_DNA"/>
</dbReference>
<feature type="compositionally biased region" description="Polar residues" evidence="2">
    <location>
        <begin position="400"/>
        <end position="426"/>
    </location>
</feature>
<feature type="region of interest" description="Disordered" evidence="2">
    <location>
        <begin position="393"/>
        <end position="637"/>
    </location>
</feature>